<accession>A0ABD1EQL6</accession>
<keyword evidence="2" id="KW-1185">Reference proteome</keyword>
<protein>
    <submittedName>
        <fullName evidence="1">Uncharacterized protein</fullName>
    </submittedName>
</protein>
<reference evidence="1 2" key="1">
    <citation type="submission" date="2024-05" db="EMBL/GenBank/DDBJ databases">
        <title>Genetic variation in Jamaican populations of the coffee berry borer (Hypothenemus hampei).</title>
        <authorList>
            <person name="Errbii M."/>
            <person name="Myrie A."/>
        </authorList>
    </citation>
    <scope>NUCLEOTIDE SEQUENCE [LARGE SCALE GENOMIC DNA]</scope>
    <source>
        <strain evidence="1">JA-Hopewell-2020-01-JO</strain>
        <tissue evidence="1">Whole body</tissue>
    </source>
</reference>
<evidence type="ECO:0000313" key="2">
    <source>
        <dbReference type="Proteomes" id="UP001566132"/>
    </source>
</evidence>
<gene>
    <name evidence="1" type="ORF">ABEB36_008344</name>
</gene>
<proteinExistence type="predicted"/>
<dbReference type="Proteomes" id="UP001566132">
    <property type="component" value="Unassembled WGS sequence"/>
</dbReference>
<dbReference type="EMBL" id="JBDJPC010000006">
    <property type="protein sequence ID" value="KAL1497362.1"/>
    <property type="molecule type" value="Genomic_DNA"/>
</dbReference>
<evidence type="ECO:0000313" key="1">
    <source>
        <dbReference type="EMBL" id="KAL1497362.1"/>
    </source>
</evidence>
<dbReference type="AlphaFoldDB" id="A0ABD1EQL6"/>
<organism evidence="1 2">
    <name type="scientific">Hypothenemus hampei</name>
    <name type="common">Coffee berry borer</name>
    <dbReference type="NCBI Taxonomy" id="57062"/>
    <lineage>
        <taxon>Eukaryota</taxon>
        <taxon>Metazoa</taxon>
        <taxon>Ecdysozoa</taxon>
        <taxon>Arthropoda</taxon>
        <taxon>Hexapoda</taxon>
        <taxon>Insecta</taxon>
        <taxon>Pterygota</taxon>
        <taxon>Neoptera</taxon>
        <taxon>Endopterygota</taxon>
        <taxon>Coleoptera</taxon>
        <taxon>Polyphaga</taxon>
        <taxon>Cucujiformia</taxon>
        <taxon>Curculionidae</taxon>
        <taxon>Scolytinae</taxon>
        <taxon>Hypothenemus</taxon>
    </lineage>
</organism>
<comment type="caution">
    <text evidence="1">The sequence shown here is derived from an EMBL/GenBank/DDBJ whole genome shotgun (WGS) entry which is preliminary data.</text>
</comment>
<sequence>MERNRESNNVECERLHGNLADKKLHINFNWKTPILEISENENLQSSHPKLSHQMSCQCDIIRGLRKSNLRKIRSENINASTQEVSTYEEFMHVLVAIMYTP</sequence>
<name>A0ABD1EQL6_HYPHA</name>